<dbReference type="Proteomes" id="UP000002320">
    <property type="component" value="Unassembled WGS sequence"/>
</dbReference>
<keyword evidence="3" id="KW-1185">Reference proteome</keyword>
<evidence type="ECO:0000313" key="1">
    <source>
        <dbReference type="EMBL" id="EDS41433.1"/>
    </source>
</evidence>
<accession>B0X6F0</accession>
<protein>
    <submittedName>
        <fullName evidence="1 2">Uncharacterized protein</fullName>
    </submittedName>
</protein>
<dbReference type="InParanoid" id="B0X6F0"/>
<dbReference type="EMBL" id="DS232412">
    <property type="protein sequence ID" value="EDS41433.1"/>
    <property type="molecule type" value="Genomic_DNA"/>
</dbReference>
<evidence type="ECO:0000313" key="3">
    <source>
        <dbReference type="Proteomes" id="UP000002320"/>
    </source>
</evidence>
<reference evidence="2" key="2">
    <citation type="submission" date="2020-05" db="UniProtKB">
        <authorList>
            <consortium name="EnsemblMetazoa"/>
        </authorList>
    </citation>
    <scope>IDENTIFICATION</scope>
    <source>
        <strain evidence="2">JHB</strain>
    </source>
</reference>
<dbReference type="VEuPathDB" id="VectorBase:CQUJHB009555"/>
<dbReference type="EnsemblMetazoa" id="CPIJ015058-RA">
    <property type="protein sequence ID" value="CPIJ015058-PA"/>
    <property type="gene ID" value="CPIJ015058"/>
</dbReference>
<proteinExistence type="predicted"/>
<dbReference type="eggNOG" id="ENOG502T85J">
    <property type="taxonomic scope" value="Eukaryota"/>
</dbReference>
<sequence>MPTSTVILGEKYPERYELRDMMYKKWTNTTRLGSPILAYATLKNRDATYKYIDQDISYLEDTRIEYQLPATVMTGLPLAVFRGKTLAYKSISGETYYGRSFKRKGIPESDAIDRI</sequence>
<dbReference type="HOGENOM" id="CLU_2111261_0_0_1"/>
<dbReference type="AlphaFoldDB" id="B0X6F0"/>
<evidence type="ECO:0000313" key="2">
    <source>
        <dbReference type="EnsemblMetazoa" id="CPIJ015058-PA"/>
    </source>
</evidence>
<dbReference type="KEGG" id="cqu:CpipJ_CPIJ015058"/>
<gene>
    <name evidence="2" type="primary">6048281</name>
    <name evidence="1" type="ORF">CpipJ_CPIJ015058</name>
</gene>
<organism>
    <name type="scientific">Culex quinquefasciatus</name>
    <name type="common">Southern house mosquito</name>
    <name type="synonym">Culex pungens</name>
    <dbReference type="NCBI Taxonomy" id="7176"/>
    <lineage>
        <taxon>Eukaryota</taxon>
        <taxon>Metazoa</taxon>
        <taxon>Ecdysozoa</taxon>
        <taxon>Arthropoda</taxon>
        <taxon>Hexapoda</taxon>
        <taxon>Insecta</taxon>
        <taxon>Pterygota</taxon>
        <taxon>Neoptera</taxon>
        <taxon>Endopterygota</taxon>
        <taxon>Diptera</taxon>
        <taxon>Nematocera</taxon>
        <taxon>Culicoidea</taxon>
        <taxon>Culicidae</taxon>
        <taxon>Culicinae</taxon>
        <taxon>Culicini</taxon>
        <taxon>Culex</taxon>
        <taxon>Culex</taxon>
    </lineage>
</organism>
<reference evidence="1" key="1">
    <citation type="submission" date="2007-03" db="EMBL/GenBank/DDBJ databases">
        <title>Annotation of Culex pipiens quinquefasciatus.</title>
        <authorList>
            <consortium name="The Broad Institute Genome Sequencing Platform"/>
            <person name="Atkinson P.W."/>
            <person name="Hemingway J."/>
            <person name="Christensen B.M."/>
            <person name="Higgs S."/>
            <person name="Kodira C."/>
            <person name="Hannick L."/>
            <person name="Megy K."/>
            <person name="O'Leary S."/>
            <person name="Pearson M."/>
            <person name="Haas B.J."/>
            <person name="Mauceli E."/>
            <person name="Wortman J.R."/>
            <person name="Lee N.H."/>
            <person name="Guigo R."/>
            <person name="Stanke M."/>
            <person name="Alvarado L."/>
            <person name="Amedeo P."/>
            <person name="Antoine C.H."/>
            <person name="Arensburger P."/>
            <person name="Bidwell S.L."/>
            <person name="Crawford M."/>
            <person name="Camaro F."/>
            <person name="Devon K."/>
            <person name="Engels R."/>
            <person name="Hammond M."/>
            <person name="Howarth C."/>
            <person name="Koehrsen M."/>
            <person name="Lawson D."/>
            <person name="Montgomery P."/>
            <person name="Nene V."/>
            <person name="Nusbaum C."/>
            <person name="Puiu D."/>
            <person name="Romero-Severson J."/>
            <person name="Severson D.W."/>
            <person name="Shumway M."/>
            <person name="Sisk P."/>
            <person name="Stolte C."/>
            <person name="Zeng Q."/>
            <person name="Eisenstadt E."/>
            <person name="Fraser-Liggett C."/>
            <person name="Strausberg R."/>
            <person name="Galagan J."/>
            <person name="Birren B."/>
            <person name="Collins F.H."/>
        </authorList>
    </citation>
    <scope>NUCLEOTIDE SEQUENCE [LARGE SCALE GENOMIC DNA]</scope>
    <source>
        <strain evidence="1">JHB</strain>
    </source>
</reference>
<name>B0X6F0_CULQU</name>
<dbReference type="OrthoDB" id="7718910at2759"/>
<dbReference type="VEuPathDB" id="VectorBase:CPIJ015058"/>
<dbReference type="STRING" id="7176.B0X6F0"/>